<reference evidence="3" key="1">
    <citation type="journal article" date="2019" name="Int. J. Syst. Evol. Microbiol.">
        <title>The Global Catalogue of Microorganisms (GCM) 10K type strain sequencing project: providing services to taxonomists for standard genome sequencing and annotation.</title>
        <authorList>
            <consortium name="The Broad Institute Genomics Platform"/>
            <consortium name="The Broad Institute Genome Sequencing Center for Infectious Disease"/>
            <person name="Wu L."/>
            <person name="Ma J."/>
        </authorList>
    </citation>
    <scope>NUCLEOTIDE SEQUENCE [LARGE SCALE GENOMIC DNA]</scope>
    <source>
        <strain evidence="3">CGMCC 4.1641</strain>
    </source>
</reference>
<name>A0ABV8SHP2_9BACL</name>
<feature type="transmembrane region" description="Helical" evidence="1">
    <location>
        <begin position="120"/>
        <end position="139"/>
    </location>
</feature>
<feature type="transmembrane region" description="Helical" evidence="1">
    <location>
        <begin position="56"/>
        <end position="76"/>
    </location>
</feature>
<dbReference type="Pfam" id="PF10067">
    <property type="entry name" value="DUF2306"/>
    <property type="match status" value="1"/>
</dbReference>
<comment type="caution">
    <text evidence="2">The sequence shown here is derived from an EMBL/GenBank/DDBJ whole genome shotgun (WGS) entry which is preliminary data.</text>
</comment>
<keyword evidence="3" id="KW-1185">Reference proteome</keyword>
<evidence type="ECO:0000313" key="3">
    <source>
        <dbReference type="Proteomes" id="UP001595755"/>
    </source>
</evidence>
<organism evidence="2 3">
    <name type="scientific">Cohnella boryungensis</name>
    <dbReference type="NCBI Taxonomy" id="768479"/>
    <lineage>
        <taxon>Bacteria</taxon>
        <taxon>Bacillati</taxon>
        <taxon>Bacillota</taxon>
        <taxon>Bacilli</taxon>
        <taxon>Bacillales</taxon>
        <taxon>Paenibacillaceae</taxon>
        <taxon>Cohnella</taxon>
    </lineage>
</organism>
<sequence length="213" mass="23546">MFASKRLYGLLLAAAVGLSVYALYYNFVYEPEATGFLEHKTGLERTVNVPVWLNVMYVHVGFACLALLSGAVNFSVRIQTNRVKLHRVNGYVYLVAVLAVVLTSGYMAPYATGGKAASMAFNLMNLLWPGMTIAAIVQIRKKRADRHRKWIIRSYAFCFTNVSIHLLTAALTSGLGLTYATGYTIAIYGTIVLLLALAELFIRRGGRRTQPGR</sequence>
<feature type="transmembrane region" description="Helical" evidence="1">
    <location>
        <begin position="183"/>
        <end position="202"/>
    </location>
</feature>
<gene>
    <name evidence="2" type="ORF">ACFO1S_27245</name>
</gene>
<proteinExistence type="predicted"/>
<dbReference type="RefSeq" id="WP_204604556.1">
    <property type="nucleotide sequence ID" value="NZ_JBHSED010000071.1"/>
</dbReference>
<dbReference type="InterPro" id="IPR018750">
    <property type="entry name" value="DUF2306_membrane"/>
</dbReference>
<keyword evidence="1" id="KW-0472">Membrane</keyword>
<keyword evidence="1" id="KW-1133">Transmembrane helix</keyword>
<evidence type="ECO:0000313" key="2">
    <source>
        <dbReference type="EMBL" id="MFC4307126.1"/>
    </source>
</evidence>
<feature type="transmembrane region" description="Helical" evidence="1">
    <location>
        <begin position="151"/>
        <end position="171"/>
    </location>
</feature>
<protein>
    <submittedName>
        <fullName evidence="2">DUF2306 domain-containing protein</fullName>
    </submittedName>
</protein>
<dbReference type="EMBL" id="JBHSED010000071">
    <property type="protein sequence ID" value="MFC4307126.1"/>
    <property type="molecule type" value="Genomic_DNA"/>
</dbReference>
<dbReference type="Proteomes" id="UP001595755">
    <property type="component" value="Unassembled WGS sequence"/>
</dbReference>
<accession>A0ABV8SHP2</accession>
<feature type="transmembrane region" description="Helical" evidence="1">
    <location>
        <begin position="88"/>
        <end position="108"/>
    </location>
</feature>
<evidence type="ECO:0000256" key="1">
    <source>
        <dbReference type="SAM" id="Phobius"/>
    </source>
</evidence>
<keyword evidence="1" id="KW-0812">Transmembrane</keyword>